<dbReference type="RefSeq" id="XP_029222539.1">
    <property type="nucleotide sequence ID" value="XM_029359626.1"/>
</dbReference>
<dbReference type="GeneID" id="40305934"/>
<feature type="compositionally biased region" description="Low complexity" evidence="2">
    <location>
        <begin position="105"/>
        <end position="117"/>
    </location>
</feature>
<sequence>MSACRRIGVEVSLLYRQNELTTQLKRFPGGTGPASSGDVLASPLRSSFAPKRLSSAFGLSPSTPRPRPSCTSLSPSSRGCFSGRFSSRVSLSCQLPSVAPAQEIPSSPSSPAAPAAAGLSRQQRWGSWTEREEGLFSLLPAKKRVERGSPSALRRRAAFLAASVTRGSMGAEDIQFACTEMAEKGLHPLASFWRDVEHHVVQRCYVEIPDAAPLSPSVSRVPGLPPSAAPAPDFLSASLSSAACFPASARAISLRQVLAEAERRADAEGASSAATGRHADGFVLCSSVPASSLLTLSSFCATLHAFARGGVSPLPLAPRLPSLLSPEAASPRTGGGLSRRQPPPLGVSSASASGAGGSVAATPQDPDALAGKIYAVGALLFSRVPLAFRGGDLALLTGALVKAGVKDKAFYVALLDFLLETPPAIPHSPFASPSPSPLPLSPGLASCASPYSPELPAAVSTSPSAASRPSALPPSGATASPPAAGARGSPCALPPVAPSAGCLSSDRASGGMVAFLDFEQRPLATLLYALASPPVSLPRAPLLRVFHLFADFLLGRGAAAPPAAAFASPLPPPAGGVAAAPRLPLHDLQLAALATVLRSFLKVRCDRSDLLEATRVVLEDAVLPSLATQAHGEDLGEPREAAAQAAQPAREDGEEAARSCGGRGLAAGSESLLFRAAVCTPRGMPVTQSLVIFFDVFAAQLAGVLAAPLTGVDERARILRGEAWGSSKQLQAKGKQPGGRTGPPRRNGASAAVGPHALDSGGDAPDLCDAQRGAQEQLLVKLATVLQPRVPQMELGGVMTLCFALSRVAHLQDDLDFLISAIARRARLAMTRAAGSSSFSGAGKGDAEAADSRTAPHELVQDNETNTTCFGAPDGAATRTGAAAEDALTCRDVSNLAQTFARLNFEDAEFLRALDAWIPSHAALFAPQDLVGILYAYRQLRHVPEERVREAVFRALFTATERLIPSFTLQQLVTVLSSFSRMQGAALFPGAQETFFAVCNHLVEASSLRFHMSSAPGEPRTRASPSAPPSLSARDPVFRASAAQRQRQRQGDEGKKRRGQREHGRVAPAGLELTSLRLVPIVGALGRMRVRHEPFFEAAGNFFCADGLERAFAWDLQSLKDAYSRVGLGHPKLLALIDKHLSSLPPVPATPRPQGCTLD</sequence>
<feature type="region of interest" description="Disordered" evidence="2">
    <location>
        <begin position="727"/>
        <end position="767"/>
    </location>
</feature>
<protein>
    <recommendedName>
        <fullName evidence="5">RAP domain-containing protein</fullName>
    </recommendedName>
</protein>
<name>A0A2A9MQU2_BESBE</name>
<dbReference type="PANTHER" id="PTHR13037">
    <property type="entry name" value="FORMIN"/>
    <property type="match status" value="1"/>
</dbReference>
<feature type="region of interest" description="Disordered" evidence="2">
    <location>
        <begin position="325"/>
        <end position="361"/>
    </location>
</feature>
<accession>A0A2A9MQU2</accession>
<dbReference type="KEGG" id="bbes:BESB_008720"/>
<evidence type="ECO:0000313" key="3">
    <source>
        <dbReference type="EMBL" id="PFH38530.1"/>
    </source>
</evidence>
<keyword evidence="1" id="KW-0945">Host-virus interaction</keyword>
<feature type="region of interest" description="Disordered" evidence="2">
    <location>
        <begin position="836"/>
        <end position="872"/>
    </location>
</feature>
<evidence type="ECO:0008006" key="5">
    <source>
        <dbReference type="Google" id="ProtNLM"/>
    </source>
</evidence>
<evidence type="ECO:0000256" key="2">
    <source>
        <dbReference type="SAM" id="MobiDB-lite"/>
    </source>
</evidence>
<dbReference type="AlphaFoldDB" id="A0A2A9MQU2"/>
<feature type="compositionally biased region" description="Low complexity" evidence="2">
    <location>
        <begin position="346"/>
        <end position="361"/>
    </location>
</feature>
<evidence type="ECO:0000313" key="4">
    <source>
        <dbReference type="Proteomes" id="UP000224006"/>
    </source>
</evidence>
<feature type="region of interest" description="Disordered" evidence="2">
    <location>
        <begin position="100"/>
        <end position="125"/>
    </location>
</feature>
<evidence type="ECO:0000256" key="1">
    <source>
        <dbReference type="ARBA" id="ARBA00022581"/>
    </source>
</evidence>
<dbReference type="VEuPathDB" id="ToxoDB:BESB_008720"/>
<dbReference type="PANTHER" id="PTHR13037:SF24">
    <property type="entry name" value="POLYCOMB PROTEIN PCL-RELATED"/>
    <property type="match status" value="1"/>
</dbReference>
<proteinExistence type="predicted"/>
<comment type="caution">
    <text evidence="3">The sequence shown here is derived from an EMBL/GenBank/DDBJ whole genome shotgun (WGS) entry which is preliminary data.</text>
</comment>
<dbReference type="EMBL" id="NWUJ01000001">
    <property type="protein sequence ID" value="PFH38530.1"/>
    <property type="molecule type" value="Genomic_DNA"/>
</dbReference>
<reference evidence="3 4" key="1">
    <citation type="submission" date="2017-09" db="EMBL/GenBank/DDBJ databases">
        <title>Genome sequencing of Besnoitia besnoiti strain Bb-Ger1.</title>
        <authorList>
            <person name="Schares G."/>
            <person name="Venepally P."/>
            <person name="Lorenzi H.A."/>
        </authorList>
    </citation>
    <scope>NUCLEOTIDE SEQUENCE [LARGE SCALE GENOMIC DNA]</scope>
    <source>
        <strain evidence="3 4">Bb-Ger1</strain>
    </source>
</reference>
<feature type="region of interest" description="Disordered" evidence="2">
    <location>
        <begin position="458"/>
        <end position="490"/>
    </location>
</feature>
<keyword evidence="4" id="KW-1185">Reference proteome</keyword>
<feature type="region of interest" description="Disordered" evidence="2">
    <location>
        <begin position="633"/>
        <end position="662"/>
    </location>
</feature>
<feature type="region of interest" description="Disordered" evidence="2">
    <location>
        <begin position="55"/>
        <end position="77"/>
    </location>
</feature>
<dbReference type="Proteomes" id="UP000224006">
    <property type="component" value="Chromosome I"/>
</dbReference>
<gene>
    <name evidence="3" type="ORF">BESB_008720</name>
</gene>
<feature type="compositionally biased region" description="Basic and acidic residues" evidence="2">
    <location>
        <begin position="1049"/>
        <end position="1065"/>
    </location>
</feature>
<feature type="compositionally biased region" description="Low complexity" evidence="2">
    <location>
        <begin position="58"/>
        <end position="77"/>
    </location>
</feature>
<feature type="region of interest" description="Disordered" evidence="2">
    <location>
        <begin position="1013"/>
        <end position="1067"/>
    </location>
</feature>
<dbReference type="OrthoDB" id="333112at2759"/>
<organism evidence="3 4">
    <name type="scientific">Besnoitia besnoiti</name>
    <name type="common">Apicomplexan protozoan</name>
    <dbReference type="NCBI Taxonomy" id="94643"/>
    <lineage>
        <taxon>Eukaryota</taxon>
        <taxon>Sar</taxon>
        <taxon>Alveolata</taxon>
        <taxon>Apicomplexa</taxon>
        <taxon>Conoidasida</taxon>
        <taxon>Coccidia</taxon>
        <taxon>Eucoccidiorida</taxon>
        <taxon>Eimeriorina</taxon>
        <taxon>Sarcocystidae</taxon>
        <taxon>Besnoitia</taxon>
    </lineage>
</organism>
<feature type="compositionally biased region" description="Low complexity" evidence="2">
    <location>
        <begin position="1022"/>
        <end position="1034"/>
    </location>
</feature>
<feature type="compositionally biased region" description="Basic and acidic residues" evidence="2">
    <location>
        <begin position="845"/>
        <end position="860"/>
    </location>
</feature>